<comment type="caution">
    <text evidence="3">The sequence shown here is derived from an EMBL/GenBank/DDBJ whole genome shotgun (WGS) entry which is preliminary data.</text>
</comment>
<dbReference type="SUPFAM" id="SSF102114">
    <property type="entry name" value="Radical SAM enzymes"/>
    <property type="match status" value="1"/>
</dbReference>
<dbReference type="PROSITE" id="PS51918">
    <property type="entry name" value="RADICAL_SAM"/>
    <property type="match status" value="1"/>
</dbReference>
<feature type="domain" description="Radical SAM core" evidence="2">
    <location>
        <begin position="4"/>
        <end position="242"/>
    </location>
</feature>
<proteinExistence type="inferred from homology"/>
<dbReference type="InterPro" id="IPR058240">
    <property type="entry name" value="rSAM_sf"/>
</dbReference>
<comment type="similarity">
    <text evidence="1">Belongs to the anaerobic coproporphyrinogen-III oxidase family. HemW subfamily.</text>
</comment>
<dbReference type="CDD" id="cd01335">
    <property type="entry name" value="Radical_SAM"/>
    <property type="match status" value="1"/>
</dbReference>
<evidence type="ECO:0000313" key="3">
    <source>
        <dbReference type="EMBL" id="PRP92474.1"/>
    </source>
</evidence>
<dbReference type="EMBL" id="PVNK01000209">
    <property type="protein sequence ID" value="PRP92474.1"/>
    <property type="molecule type" value="Genomic_DNA"/>
</dbReference>
<dbReference type="AlphaFoldDB" id="A0A2S9XHX1"/>
<dbReference type="InterPro" id="IPR004559">
    <property type="entry name" value="HemW-like"/>
</dbReference>
<keyword evidence="3" id="KW-0560">Oxidoreductase</keyword>
<dbReference type="Gene3D" id="3.30.750.200">
    <property type="match status" value="1"/>
</dbReference>
<dbReference type="GO" id="GO:0051539">
    <property type="term" value="F:4 iron, 4 sulfur cluster binding"/>
    <property type="evidence" value="ECO:0007669"/>
    <property type="project" value="InterPro"/>
</dbReference>
<dbReference type="InterPro" id="IPR007197">
    <property type="entry name" value="rSAM"/>
</dbReference>
<dbReference type="SFLD" id="SFLDS00029">
    <property type="entry name" value="Radical_SAM"/>
    <property type="match status" value="1"/>
</dbReference>
<dbReference type="SFLD" id="SFLDG01065">
    <property type="entry name" value="anaerobic_coproporphyrinogen-I"/>
    <property type="match status" value="1"/>
</dbReference>
<dbReference type="SFLD" id="SFLDF00562">
    <property type="entry name" value="HemN-like__clustered_with_heat"/>
    <property type="match status" value="1"/>
</dbReference>
<accession>A0A2S9XHX1</accession>
<evidence type="ECO:0000259" key="2">
    <source>
        <dbReference type="PROSITE" id="PS51918"/>
    </source>
</evidence>
<dbReference type="GO" id="GO:0051989">
    <property type="term" value="F:coproporphyrinogen dehydrogenase activity"/>
    <property type="evidence" value="ECO:0007669"/>
    <property type="project" value="UniProtKB-EC"/>
</dbReference>
<gene>
    <name evidence="3" type="primary">hemN_2</name>
    <name evidence="3" type="ORF">ENSA5_48920</name>
</gene>
<dbReference type="PANTHER" id="PTHR13932:SF5">
    <property type="entry name" value="RADICAL S-ADENOSYL METHIONINE DOMAIN-CONTAINING PROTEIN 1, MITOCHONDRIAL"/>
    <property type="match status" value="1"/>
</dbReference>
<dbReference type="PANTHER" id="PTHR13932">
    <property type="entry name" value="COPROPORPHYRINIGEN III OXIDASE"/>
    <property type="match status" value="1"/>
</dbReference>
<dbReference type="SMART" id="SM00729">
    <property type="entry name" value="Elp3"/>
    <property type="match status" value="1"/>
</dbReference>
<organism evidence="3 4">
    <name type="scientific">Enhygromyxa salina</name>
    <dbReference type="NCBI Taxonomy" id="215803"/>
    <lineage>
        <taxon>Bacteria</taxon>
        <taxon>Pseudomonadati</taxon>
        <taxon>Myxococcota</taxon>
        <taxon>Polyangia</taxon>
        <taxon>Nannocystales</taxon>
        <taxon>Nannocystaceae</taxon>
        <taxon>Enhygromyxa</taxon>
    </lineage>
</organism>
<keyword evidence="4" id="KW-1185">Reference proteome</keyword>
<reference evidence="3 4" key="1">
    <citation type="submission" date="2018-03" db="EMBL/GenBank/DDBJ databases">
        <title>Draft Genome Sequences of the Obligatory Marine Myxobacteria Enhygromyxa salina SWB005.</title>
        <authorList>
            <person name="Poehlein A."/>
            <person name="Moghaddam J.A."/>
            <person name="Harms H."/>
            <person name="Alanjari M."/>
            <person name="Koenig G.M."/>
            <person name="Daniel R."/>
            <person name="Schaeberle T.F."/>
        </authorList>
    </citation>
    <scope>NUCLEOTIDE SEQUENCE [LARGE SCALE GENOMIC DNA]</scope>
    <source>
        <strain evidence="3 4">SWB005</strain>
    </source>
</reference>
<sequence length="401" mass="43447">MSVGPGDDRAGLYVHVPFCDRACPYCDFDFEVGRGPGFEGRVDAWLAGLERELGRRAAELAGSVFDTLYIGGGTPSAIPIGRMRALLGWLGDALGVEPGELRELTVELNPEHASPARLDALVELGVDRVSVGVQSLSPAGLRQLGRGHERADALASVAACVTHGLRTSADLIVGWPGQTSAQLGRELAELTDAGVEHLSIYGLTIEPDTPWPKLVRRGLRVLPDDDAQAELLCWAERELVDRGFVHYEVASYARPGAEAVHNGKYWRWLDVIGLGPSAASVRHRRSEGSGSGSGSGVVERWVNPRGLAAWLEPDAPSEHERLEGTQAAAEGLWLGLRRLQGIEVGRFLDRFGVDLAWLDARVARQVELGNLRWSAERAQLGVAPGRWLWHDTIAVDLLAPR</sequence>
<protein>
    <submittedName>
        <fullName evidence="3">Oxygen-independent coproporphyrinogen-III oxidase 1</fullName>
        <ecNumber evidence="3">1.3.98.3</ecNumber>
    </submittedName>
</protein>
<dbReference type="GO" id="GO:0006779">
    <property type="term" value="P:porphyrin-containing compound biosynthetic process"/>
    <property type="evidence" value="ECO:0007669"/>
    <property type="project" value="InterPro"/>
</dbReference>
<dbReference type="GO" id="GO:0004109">
    <property type="term" value="F:coproporphyrinogen oxidase activity"/>
    <property type="evidence" value="ECO:0007669"/>
    <property type="project" value="InterPro"/>
</dbReference>
<dbReference type="InterPro" id="IPR006638">
    <property type="entry name" value="Elp3/MiaA/NifB-like_rSAM"/>
</dbReference>
<dbReference type="OrthoDB" id="9808022at2"/>
<dbReference type="GO" id="GO:0005737">
    <property type="term" value="C:cytoplasm"/>
    <property type="evidence" value="ECO:0007669"/>
    <property type="project" value="InterPro"/>
</dbReference>
<dbReference type="InterPro" id="IPR034505">
    <property type="entry name" value="Coproporphyrinogen-III_oxidase"/>
</dbReference>
<dbReference type="EC" id="1.3.98.3" evidence="3"/>
<dbReference type="Proteomes" id="UP000237968">
    <property type="component" value="Unassembled WGS sequence"/>
</dbReference>
<evidence type="ECO:0000313" key="4">
    <source>
        <dbReference type="Proteomes" id="UP000237968"/>
    </source>
</evidence>
<dbReference type="Pfam" id="PF04055">
    <property type="entry name" value="Radical_SAM"/>
    <property type="match status" value="1"/>
</dbReference>
<evidence type="ECO:0000256" key="1">
    <source>
        <dbReference type="ARBA" id="ARBA00006100"/>
    </source>
</evidence>
<name>A0A2S9XHX1_9BACT</name>